<keyword evidence="7 10" id="KW-0472">Membrane</keyword>
<dbReference type="InterPro" id="IPR000725">
    <property type="entry name" value="Olfact_rcpt"/>
</dbReference>
<feature type="transmembrane region" description="Helical" evidence="10">
    <location>
        <begin position="150"/>
        <end position="167"/>
    </location>
</feature>
<dbReference type="GeneTree" id="ENSGT01150000286972"/>
<evidence type="ECO:0000313" key="13">
    <source>
        <dbReference type="Proteomes" id="UP000002280"/>
    </source>
</evidence>
<feature type="transmembrane region" description="Helical" evidence="10">
    <location>
        <begin position="283"/>
        <end position="302"/>
    </location>
</feature>
<evidence type="ECO:0000256" key="6">
    <source>
        <dbReference type="ARBA" id="ARBA00022989"/>
    </source>
</evidence>
<feature type="transmembrane region" description="Helical" evidence="10">
    <location>
        <begin position="70"/>
        <end position="88"/>
    </location>
</feature>
<dbReference type="GO" id="GO:0004930">
    <property type="term" value="F:G protein-coupled receptor activity"/>
    <property type="evidence" value="ECO:0007669"/>
    <property type="project" value="UniProtKB-KW"/>
</dbReference>
<dbReference type="InterPro" id="IPR017452">
    <property type="entry name" value="GPCR_Rhodpsn_7TM"/>
</dbReference>
<comment type="similarity">
    <text evidence="9">Belongs to the G-protein coupled receptor 1 family.</text>
</comment>
<evidence type="ECO:0000256" key="9">
    <source>
        <dbReference type="RuleBase" id="RU000688"/>
    </source>
</evidence>
<keyword evidence="8 9" id="KW-0807">Transducer</keyword>
<dbReference type="OMA" id="NDTMSED"/>
<dbReference type="HOGENOM" id="CLU_012526_1_0_1"/>
<reference evidence="12 13" key="1">
    <citation type="journal article" date="2007" name="Nature">
        <title>Genome of the marsupial Monodelphis domestica reveals innovation in non-coding sequences.</title>
        <authorList>
            <person name="Mikkelsen T.S."/>
            <person name="Wakefield M.J."/>
            <person name="Aken B."/>
            <person name="Amemiya C.T."/>
            <person name="Chang J.L."/>
            <person name="Duke S."/>
            <person name="Garber M."/>
            <person name="Gentles A.J."/>
            <person name="Goodstadt L."/>
            <person name="Heger A."/>
            <person name="Jurka J."/>
            <person name="Kamal M."/>
            <person name="Mauceli E."/>
            <person name="Searle S.M."/>
            <person name="Sharpe T."/>
            <person name="Baker M.L."/>
            <person name="Batzer M.A."/>
            <person name="Benos P.V."/>
            <person name="Belov K."/>
            <person name="Clamp M."/>
            <person name="Cook A."/>
            <person name="Cuff J."/>
            <person name="Das R."/>
            <person name="Davidow L."/>
            <person name="Deakin J.E."/>
            <person name="Fazzari M.J."/>
            <person name="Glass J.L."/>
            <person name="Grabherr M."/>
            <person name="Greally J.M."/>
            <person name="Gu W."/>
            <person name="Hore T.A."/>
            <person name="Huttley G.A."/>
            <person name="Kleber M."/>
            <person name="Jirtle R.L."/>
            <person name="Koina E."/>
            <person name="Lee J.T."/>
            <person name="Mahony S."/>
            <person name="Marra M.A."/>
            <person name="Miller R.D."/>
            <person name="Nicholls R.D."/>
            <person name="Oda M."/>
            <person name="Papenfuss A.T."/>
            <person name="Parra Z.E."/>
            <person name="Pollock D.D."/>
            <person name="Ray D.A."/>
            <person name="Schein J.E."/>
            <person name="Speed T.P."/>
            <person name="Thompson K."/>
            <person name="VandeBerg J.L."/>
            <person name="Wade C.M."/>
            <person name="Walker J.A."/>
            <person name="Waters P.D."/>
            <person name="Webber C."/>
            <person name="Weidman J.R."/>
            <person name="Xie X."/>
            <person name="Zody M.C."/>
            <person name="Baldwin J."/>
            <person name="Abdouelleil A."/>
            <person name="Abdulkadir J."/>
            <person name="Abebe A."/>
            <person name="Abera B."/>
            <person name="Abreu J."/>
            <person name="Acer S.C."/>
            <person name="Aftuck L."/>
            <person name="Alexander A."/>
            <person name="An P."/>
            <person name="Anderson E."/>
            <person name="Anderson S."/>
            <person name="Arachi H."/>
            <person name="Azer M."/>
            <person name="Bachantsang P."/>
            <person name="Barry A."/>
            <person name="Bayul T."/>
            <person name="Berlin A."/>
            <person name="Bessette D."/>
            <person name="Bloom T."/>
            <person name="Bloom T."/>
            <person name="Boguslavskiy L."/>
            <person name="Bonnet C."/>
            <person name="Boukhgalter B."/>
            <person name="Bourzgui I."/>
            <person name="Brown A."/>
            <person name="Cahill P."/>
            <person name="Channer S."/>
            <person name="Cheshatsang Y."/>
            <person name="Chuda L."/>
            <person name="Citroen M."/>
            <person name="Collymore A."/>
            <person name="Cooke P."/>
            <person name="Costello M."/>
            <person name="D'Aco K."/>
            <person name="Daza R."/>
            <person name="De Haan G."/>
            <person name="DeGray S."/>
            <person name="DeMaso C."/>
            <person name="Dhargay N."/>
            <person name="Dooley K."/>
            <person name="Dooley E."/>
            <person name="Doricent M."/>
            <person name="Dorje P."/>
            <person name="Dorjee K."/>
            <person name="Dupes A."/>
            <person name="Elong R."/>
            <person name="Falk J."/>
            <person name="Farina A."/>
            <person name="Faro S."/>
            <person name="Ferguson D."/>
            <person name="Fisher S."/>
            <person name="Foley C.D."/>
            <person name="Franke A."/>
            <person name="Friedrich D."/>
            <person name="Gadbois L."/>
            <person name="Gearin G."/>
            <person name="Gearin C.R."/>
            <person name="Giannoukos G."/>
            <person name="Goode T."/>
            <person name="Graham J."/>
            <person name="Grandbois E."/>
            <person name="Grewal S."/>
            <person name="Gyaltsen K."/>
            <person name="Hafez N."/>
            <person name="Hagos B."/>
            <person name="Hall J."/>
            <person name="Henson C."/>
            <person name="Hollinger A."/>
            <person name="Honan T."/>
            <person name="Huard M.D."/>
            <person name="Hughes L."/>
            <person name="Hurhula B."/>
            <person name="Husby M.E."/>
            <person name="Kamat A."/>
            <person name="Kanga B."/>
            <person name="Kashin S."/>
            <person name="Khazanovich D."/>
            <person name="Kisner P."/>
            <person name="Lance K."/>
            <person name="Lara M."/>
            <person name="Lee W."/>
            <person name="Lennon N."/>
            <person name="Letendre F."/>
            <person name="LeVine R."/>
            <person name="Lipovsky A."/>
            <person name="Liu X."/>
            <person name="Liu J."/>
            <person name="Liu S."/>
            <person name="Lokyitsang T."/>
            <person name="Lokyitsang Y."/>
            <person name="Lubonja R."/>
            <person name="Lui A."/>
            <person name="MacDonald P."/>
            <person name="Magnisalis V."/>
            <person name="Maru K."/>
            <person name="Matthews C."/>
            <person name="McCusker W."/>
            <person name="McDonough S."/>
            <person name="Mehta T."/>
            <person name="Meldrim J."/>
            <person name="Meneus L."/>
            <person name="Mihai O."/>
            <person name="Mihalev A."/>
            <person name="Mihova T."/>
            <person name="Mittelman R."/>
            <person name="Mlenga V."/>
            <person name="Montmayeur A."/>
            <person name="Mulrain L."/>
            <person name="Navidi A."/>
            <person name="Naylor J."/>
            <person name="Negash T."/>
            <person name="Nguyen T."/>
            <person name="Nguyen N."/>
            <person name="Nicol R."/>
            <person name="Norbu C."/>
            <person name="Norbu N."/>
            <person name="Novod N."/>
            <person name="O'Neill B."/>
            <person name="Osman S."/>
            <person name="Markiewicz E."/>
            <person name="Oyono O.L."/>
            <person name="Patti C."/>
            <person name="Phunkhang P."/>
            <person name="Pierre F."/>
            <person name="Priest M."/>
            <person name="Raghuraman S."/>
            <person name="Rege F."/>
            <person name="Reyes R."/>
            <person name="Rise C."/>
            <person name="Rogov P."/>
            <person name="Ross K."/>
            <person name="Ryan E."/>
            <person name="Settipalli S."/>
            <person name="Shea T."/>
            <person name="Sherpa N."/>
            <person name="Shi L."/>
            <person name="Shih D."/>
            <person name="Sparrow T."/>
            <person name="Spaulding J."/>
            <person name="Stalker J."/>
            <person name="Stange-Thomann N."/>
            <person name="Stavropoulos S."/>
            <person name="Stone C."/>
            <person name="Strader C."/>
            <person name="Tesfaye S."/>
            <person name="Thomson T."/>
            <person name="Thoulutsang Y."/>
            <person name="Thoulutsang D."/>
            <person name="Topham K."/>
            <person name="Topping I."/>
            <person name="Tsamla T."/>
            <person name="Vassiliev H."/>
            <person name="Vo A."/>
            <person name="Wangchuk T."/>
            <person name="Wangdi T."/>
            <person name="Weiand M."/>
            <person name="Wilkinson J."/>
            <person name="Wilson A."/>
            <person name="Yadav S."/>
            <person name="Young G."/>
            <person name="Yu Q."/>
            <person name="Zembek L."/>
            <person name="Zhong D."/>
            <person name="Zimmer A."/>
            <person name="Zwirko Z."/>
            <person name="Jaffe D.B."/>
            <person name="Alvarez P."/>
            <person name="Brockman W."/>
            <person name="Butler J."/>
            <person name="Chin C."/>
            <person name="Gnerre S."/>
            <person name="MacCallum I."/>
            <person name="Graves J.A."/>
            <person name="Ponting C.P."/>
            <person name="Breen M."/>
            <person name="Samollow P.B."/>
            <person name="Lander E.S."/>
            <person name="Lindblad-Toh K."/>
        </authorList>
    </citation>
    <scope>NUCLEOTIDE SEQUENCE [LARGE SCALE GENOMIC DNA]</scope>
</reference>
<keyword evidence="4 9" id="KW-0812">Transmembrane</keyword>
<keyword evidence="6 10" id="KW-1133">Transmembrane helix</keyword>
<proteinExistence type="inferred from homology"/>
<feature type="transmembrane region" description="Helical" evidence="10">
    <location>
        <begin position="36"/>
        <end position="58"/>
    </location>
</feature>
<dbReference type="AlphaFoldDB" id="F7DG67"/>
<protein>
    <recommendedName>
        <fullName evidence="10">Olfactory receptor</fullName>
    </recommendedName>
</protein>
<dbReference type="FunFam" id="1.20.1070.10:FF:000001">
    <property type="entry name" value="Olfactory receptor"/>
    <property type="match status" value="1"/>
</dbReference>
<reference evidence="12" key="3">
    <citation type="submission" date="2025-09" db="UniProtKB">
        <authorList>
            <consortium name="Ensembl"/>
        </authorList>
    </citation>
    <scope>IDENTIFICATION</scope>
</reference>
<keyword evidence="5 10" id="KW-0552">Olfaction</keyword>
<evidence type="ECO:0000256" key="3">
    <source>
        <dbReference type="ARBA" id="ARBA00022606"/>
    </source>
</evidence>
<keyword evidence="13" id="KW-1185">Reference proteome</keyword>
<feature type="domain" description="G-protein coupled receptors family 1 profile" evidence="11">
    <location>
        <begin position="51"/>
        <end position="300"/>
    </location>
</feature>
<feature type="transmembrane region" description="Helical" evidence="10">
    <location>
        <begin position="248"/>
        <end position="271"/>
    </location>
</feature>
<keyword evidence="9" id="KW-0297">G-protein coupled receptor</keyword>
<sequence>IVSTGKKNDTMSEDNFTVVVEFIILGFSDLPNMQGFLFGVFLVIYLCILIGNGLLIVITKIDPGLQTPMYFFLGNFSFLEICYTSVTFPRMLADLWTHKGTISFVTCAVQTCFLYILGAAECLLLAVMAYDRYVAICKPLLYPLIMNHKVCVQLVVVSWVIGVPVMIDETYRIFNLNFCGSKKLNHVFCDAPPLIELACEDTYEIEIYVHVAALIFVITPFLLILISYITIITTILRLPSTSGRYKAFSTCSSHLMVVGLFYGSGSIVYLQPKSRQSAGSIKVFALFYTTVTPMFNPLIYSLRNKDVIAALRKLLPK</sequence>
<dbReference type="SUPFAM" id="SSF81321">
    <property type="entry name" value="Family A G protein-coupled receptor-like"/>
    <property type="match status" value="1"/>
</dbReference>
<dbReference type="InParanoid" id="F7DG67"/>
<dbReference type="CDD" id="cd15225">
    <property type="entry name" value="7tmA_OR10A-like"/>
    <property type="match status" value="1"/>
</dbReference>
<evidence type="ECO:0000259" key="11">
    <source>
        <dbReference type="PROSITE" id="PS50262"/>
    </source>
</evidence>
<dbReference type="PROSITE" id="PS00237">
    <property type="entry name" value="G_PROTEIN_RECEP_F1_1"/>
    <property type="match status" value="1"/>
</dbReference>
<dbReference type="GO" id="GO:0004984">
    <property type="term" value="F:olfactory receptor activity"/>
    <property type="evidence" value="ECO:0000318"/>
    <property type="project" value="GO_Central"/>
</dbReference>
<evidence type="ECO:0000256" key="7">
    <source>
        <dbReference type="ARBA" id="ARBA00023136"/>
    </source>
</evidence>
<dbReference type="eggNOG" id="ENOG502SI62">
    <property type="taxonomic scope" value="Eukaryota"/>
</dbReference>
<keyword evidence="2 10" id="KW-1003">Cell membrane</keyword>
<dbReference type="PROSITE" id="PS50262">
    <property type="entry name" value="G_PROTEIN_RECEP_F1_2"/>
    <property type="match status" value="1"/>
</dbReference>
<keyword evidence="9" id="KW-0675">Receptor</keyword>
<keyword evidence="3 10" id="KW-0716">Sensory transduction</keyword>
<evidence type="ECO:0000256" key="4">
    <source>
        <dbReference type="ARBA" id="ARBA00022692"/>
    </source>
</evidence>
<evidence type="ECO:0000256" key="10">
    <source>
        <dbReference type="RuleBase" id="RU363047"/>
    </source>
</evidence>
<dbReference type="STRING" id="13616.ENSMODP00000033894"/>
<dbReference type="Ensembl" id="ENSMODT00000035479.2">
    <property type="protein sequence ID" value="ENSMODP00000033894.2"/>
    <property type="gene ID" value="ENSMODG00000040194.1"/>
</dbReference>
<evidence type="ECO:0000313" key="12">
    <source>
        <dbReference type="Ensembl" id="ENSMODP00000033894.2"/>
    </source>
</evidence>
<feature type="transmembrane region" description="Helical" evidence="10">
    <location>
        <begin position="207"/>
        <end position="236"/>
    </location>
</feature>
<evidence type="ECO:0000256" key="8">
    <source>
        <dbReference type="ARBA" id="ARBA00023224"/>
    </source>
</evidence>
<dbReference type="PRINTS" id="PR00237">
    <property type="entry name" value="GPCRRHODOPSN"/>
</dbReference>
<dbReference type="Proteomes" id="UP000002280">
    <property type="component" value="Chromosome 5"/>
</dbReference>
<name>F7DG67_MONDO</name>
<comment type="subcellular location">
    <subcellularLocation>
        <location evidence="1 10">Cell membrane</location>
        <topology evidence="1 10">Multi-pass membrane protein</topology>
    </subcellularLocation>
</comment>
<dbReference type="PRINTS" id="PR00245">
    <property type="entry name" value="OLFACTORYR"/>
</dbReference>
<dbReference type="Gene3D" id="1.20.1070.10">
    <property type="entry name" value="Rhodopsin 7-helix transmembrane proteins"/>
    <property type="match status" value="1"/>
</dbReference>
<dbReference type="GO" id="GO:0005886">
    <property type="term" value="C:plasma membrane"/>
    <property type="evidence" value="ECO:0000318"/>
    <property type="project" value="GO_Central"/>
</dbReference>
<feature type="transmembrane region" description="Helical" evidence="10">
    <location>
        <begin position="108"/>
        <end position="130"/>
    </location>
</feature>
<evidence type="ECO:0000256" key="5">
    <source>
        <dbReference type="ARBA" id="ARBA00022725"/>
    </source>
</evidence>
<reference evidence="12" key="2">
    <citation type="submission" date="2025-08" db="UniProtKB">
        <authorList>
            <consortium name="Ensembl"/>
        </authorList>
    </citation>
    <scope>IDENTIFICATION</scope>
</reference>
<dbReference type="Pfam" id="PF13853">
    <property type="entry name" value="7tm_4"/>
    <property type="match status" value="1"/>
</dbReference>
<dbReference type="FunCoup" id="F7DG67">
    <property type="interactions" value="91"/>
</dbReference>
<dbReference type="PANTHER" id="PTHR26453">
    <property type="entry name" value="OLFACTORY RECEPTOR"/>
    <property type="match status" value="1"/>
</dbReference>
<dbReference type="InterPro" id="IPR000276">
    <property type="entry name" value="GPCR_Rhodpsn"/>
</dbReference>
<organism evidence="12 13">
    <name type="scientific">Monodelphis domestica</name>
    <name type="common">Gray short-tailed opossum</name>
    <dbReference type="NCBI Taxonomy" id="13616"/>
    <lineage>
        <taxon>Eukaryota</taxon>
        <taxon>Metazoa</taxon>
        <taxon>Chordata</taxon>
        <taxon>Craniata</taxon>
        <taxon>Vertebrata</taxon>
        <taxon>Euteleostomi</taxon>
        <taxon>Mammalia</taxon>
        <taxon>Metatheria</taxon>
        <taxon>Didelphimorphia</taxon>
        <taxon>Didelphidae</taxon>
        <taxon>Monodelphis</taxon>
    </lineage>
</organism>
<dbReference type="GO" id="GO:0050911">
    <property type="term" value="P:detection of chemical stimulus involved in sensory perception of smell"/>
    <property type="evidence" value="ECO:0000318"/>
    <property type="project" value="GO_Central"/>
</dbReference>
<evidence type="ECO:0000256" key="1">
    <source>
        <dbReference type="ARBA" id="ARBA00004651"/>
    </source>
</evidence>
<evidence type="ECO:0000256" key="2">
    <source>
        <dbReference type="ARBA" id="ARBA00022475"/>
    </source>
</evidence>
<accession>F7DG67</accession>